<dbReference type="PANTHER" id="PTHR43581">
    <property type="entry name" value="ATP/GTP PHOSPHATASE"/>
    <property type="match status" value="1"/>
</dbReference>
<dbReference type="SUPFAM" id="SSF52540">
    <property type="entry name" value="P-loop containing nucleoside triphosphate hydrolases"/>
    <property type="match status" value="1"/>
</dbReference>
<protein>
    <submittedName>
        <fullName evidence="2">Predicted ATP-dependent endonuclease OLD family</fullName>
    </submittedName>
</protein>
<dbReference type="Proteomes" id="UP000029227">
    <property type="component" value="Unassembled WGS sequence"/>
</dbReference>
<reference evidence="2 3" key="1">
    <citation type="journal article" date="2014" name="Genome Announc.">
        <title>Draft Genome Sequences of Two Vibrionaceae Species, Vibrio ponticus C121 and Photobacterium aphoticum C119, Isolated as Coral Reef Microbiota.</title>
        <authorList>
            <person name="Al-saari N."/>
            <person name="Meirelles P.M."/>
            <person name="Mino S."/>
            <person name="Suda W."/>
            <person name="Oshima K."/>
            <person name="Hattori M."/>
            <person name="Ohkuma M."/>
            <person name="Thompson F.L."/>
            <person name="Gomez-Gil B."/>
            <person name="Sawabe T."/>
            <person name="Sawabe T."/>
        </authorList>
    </citation>
    <scope>NUCLEOTIDE SEQUENCE [LARGE SCALE GENOMIC DNA]</scope>
    <source>
        <strain evidence="2 3">JCM 19237</strain>
    </source>
</reference>
<gene>
    <name evidence="2" type="ORF">JCM19237_5826</name>
</gene>
<dbReference type="AlphaFoldDB" id="A0A090QL08"/>
<dbReference type="InterPro" id="IPR027417">
    <property type="entry name" value="P-loop_NTPase"/>
</dbReference>
<evidence type="ECO:0000313" key="2">
    <source>
        <dbReference type="EMBL" id="GAL02933.1"/>
    </source>
</evidence>
<dbReference type="InterPro" id="IPR041685">
    <property type="entry name" value="AAA_GajA/Old/RecF-like"/>
</dbReference>
<dbReference type="InterPro" id="IPR014555">
    <property type="entry name" value="RecF-like"/>
</dbReference>
<dbReference type="eggNOG" id="COG1196">
    <property type="taxonomic scope" value="Bacteria"/>
</dbReference>
<dbReference type="PIRSF" id="PIRSF029347">
    <property type="entry name" value="RecF"/>
    <property type="match status" value="1"/>
</dbReference>
<accession>A0A090QL08</accession>
<comment type="caution">
    <text evidence="2">The sequence shown here is derived from an EMBL/GenBank/DDBJ whole genome shotgun (WGS) entry which is preliminary data.</text>
</comment>
<keyword evidence="2" id="KW-0255">Endonuclease</keyword>
<evidence type="ECO:0000259" key="1">
    <source>
        <dbReference type="Pfam" id="PF13175"/>
    </source>
</evidence>
<name>A0A090QL08_9GAMM</name>
<dbReference type="InterPro" id="IPR051396">
    <property type="entry name" value="Bact_Antivir_Def_Nuclease"/>
</dbReference>
<keyword evidence="2" id="KW-0540">Nuclease</keyword>
<dbReference type="EMBL" id="BBMN01000001">
    <property type="protein sequence ID" value="GAL02933.1"/>
    <property type="molecule type" value="Genomic_DNA"/>
</dbReference>
<dbReference type="Pfam" id="PF13175">
    <property type="entry name" value="AAA_15"/>
    <property type="match status" value="1"/>
</dbReference>
<dbReference type="STRING" id="754436.JCM19237_5826"/>
<organism evidence="2 3">
    <name type="scientific">Photobacterium aphoticum</name>
    <dbReference type="NCBI Taxonomy" id="754436"/>
    <lineage>
        <taxon>Bacteria</taxon>
        <taxon>Pseudomonadati</taxon>
        <taxon>Pseudomonadota</taxon>
        <taxon>Gammaproteobacteria</taxon>
        <taxon>Vibrionales</taxon>
        <taxon>Vibrionaceae</taxon>
        <taxon>Photobacterium</taxon>
    </lineage>
</organism>
<dbReference type="eggNOG" id="COG3593">
    <property type="taxonomic scope" value="Bacteria"/>
</dbReference>
<keyword evidence="2" id="KW-0378">Hydrolase</keyword>
<proteinExistence type="predicted"/>
<evidence type="ECO:0000313" key="3">
    <source>
        <dbReference type="Proteomes" id="UP000029227"/>
    </source>
</evidence>
<feature type="domain" description="Endonuclease GajA/Old nuclease/RecF-like AAA" evidence="1">
    <location>
        <begin position="1"/>
        <end position="391"/>
    </location>
</feature>
<dbReference type="PANTHER" id="PTHR43581:SF4">
    <property type="entry name" value="ATP_GTP PHOSPHATASE"/>
    <property type="match status" value="1"/>
</dbReference>
<dbReference type="Gene3D" id="3.40.50.300">
    <property type="entry name" value="P-loop containing nucleotide triphosphate hydrolases"/>
    <property type="match status" value="1"/>
</dbReference>
<dbReference type="GO" id="GO:0004519">
    <property type="term" value="F:endonuclease activity"/>
    <property type="evidence" value="ECO:0007669"/>
    <property type="project" value="UniProtKB-KW"/>
</dbReference>
<sequence length="408" mass="46123">MKIKNIEIVNWRSIKQLNMDFEDLMIMIGQNNHGKSNVLNAILFFFGEIKPQSLDFNEEQGELYVEVTFDELDQSDLSTFSKYVTATNTIKVRKSATISGGLLYQGYTQTPVDEWLQESNASSYTNRTIASSIPFYEFLPETGRLTQAMIKEAQTTYIEENIASINFRYELEETNFLGAKNVAKGIFGDVFHIPAMKVSSDDYSNKDSSLFGKLYGRIISELSDTNPDWIDAKNRMSGLFGLLNKIDSNGNENSLRPSELDTFEESLNGHLSDWGANVELEVLSPNVDDVFRSNTQVWVNDGFRTDISRKGSGLQRALSFALIKAFADKLRQQQESEQEVSRSSSRSMFFILEEPELYLHPQAQRALLDSLISLSNSGAQVVLCTHSSSLIDLKNINQYALLKKNHLK</sequence>